<accession>A0A0D8FVL7</accession>
<evidence type="ECO:0000313" key="3">
    <source>
        <dbReference type="Proteomes" id="UP000032336"/>
    </source>
</evidence>
<comment type="caution">
    <text evidence="2">The sequence shown here is derived from an EMBL/GenBank/DDBJ whole genome shotgun (WGS) entry which is preliminary data.</text>
</comment>
<reference evidence="2 3" key="1">
    <citation type="submission" date="2015-01" db="EMBL/GenBank/DDBJ databases">
        <title>Draft genome of the acidophilic iron oxidizer Ferrimicrobium acidiphilum strain T23.</title>
        <authorList>
            <person name="Poehlein A."/>
            <person name="Eisen S."/>
            <person name="Schloemann M."/>
            <person name="Johnson B.D."/>
            <person name="Daniel R."/>
            <person name="Muehling M."/>
        </authorList>
    </citation>
    <scope>NUCLEOTIDE SEQUENCE [LARGE SCALE GENOMIC DNA]</scope>
    <source>
        <strain evidence="2 3">T23</strain>
    </source>
</reference>
<protein>
    <recommendedName>
        <fullName evidence="1">HTH IS408-type domain-containing protein</fullName>
    </recommendedName>
</protein>
<name>A0A0D8FVL7_9ACTN</name>
<evidence type="ECO:0000313" key="2">
    <source>
        <dbReference type="EMBL" id="KJE77315.1"/>
    </source>
</evidence>
<dbReference type="InterPro" id="IPR017895">
    <property type="entry name" value="HTH_IS408/IS1162_type"/>
</dbReference>
<gene>
    <name evidence="2" type="ORF">FEAC_10300</name>
</gene>
<dbReference type="GeneID" id="78372284"/>
<proteinExistence type="predicted"/>
<feature type="domain" description="HTH IS408-type" evidence="1">
    <location>
        <begin position="11"/>
        <end position="91"/>
    </location>
</feature>
<dbReference type="SUPFAM" id="SSF88659">
    <property type="entry name" value="Sigma3 and sigma4 domains of RNA polymerase sigma factors"/>
    <property type="match status" value="1"/>
</dbReference>
<dbReference type="AlphaFoldDB" id="A0A0D8FVL7"/>
<dbReference type="STRING" id="1121877.FEAC_10300"/>
<dbReference type="EMBL" id="JXUW01000006">
    <property type="protein sequence ID" value="KJE77315.1"/>
    <property type="molecule type" value="Genomic_DNA"/>
</dbReference>
<dbReference type="InterPro" id="IPR013324">
    <property type="entry name" value="RNA_pol_sigma_r3/r4-like"/>
</dbReference>
<sequence>MSRPRIIMRQIREVLRLSLSERRSIREISQACSLPKSTVSDYVKRAKQAGLSWPLREDLDDDGLESLLFGANTPPVHAKPMPDLGYLHRELKRPHMTLMLLWL</sequence>
<dbReference type="RefSeq" id="WP_052565626.1">
    <property type="nucleotide sequence ID" value="NZ_JXUW01000006.1"/>
</dbReference>
<keyword evidence="3" id="KW-1185">Reference proteome</keyword>
<evidence type="ECO:0000259" key="1">
    <source>
        <dbReference type="PROSITE" id="PS50532"/>
    </source>
</evidence>
<dbReference type="PROSITE" id="PS50532">
    <property type="entry name" value="HTH_IS408"/>
    <property type="match status" value="1"/>
</dbReference>
<dbReference type="Proteomes" id="UP000032336">
    <property type="component" value="Unassembled WGS sequence"/>
</dbReference>
<organism evidence="2 3">
    <name type="scientific">Ferrimicrobium acidiphilum DSM 19497</name>
    <dbReference type="NCBI Taxonomy" id="1121877"/>
    <lineage>
        <taxon>Bacteria</taxon>
        <taxon>Bacillati</taxon>
        <taxon>Actinomycetota</taxon>
        <taxon>Acidimicrobiia</taxon>
        <taxon>Acidimicrobiales</taxon>
        <taxon>Acidimicrobiaceae</taxon>
        <taxon>Ferrimicrobium</taxon>
    </lineage>
</organism>